<feature type="compositionally biased region" description="Basic residues" evidence="17">
    <location>
        <begin position="19"/>
        <end position="33"/>
    </location>
</feature>
<keyword evidence="8 15" id="KW-0694">RNA-binding</keyword>
<feature type="site" description="mRNA cap binding" evidence="16">
    <location>
        <position position="221"/>
    </location>
</feature>
<feature type="compositionally biased region" description="Basic and acidic residues" evidence="17">
    <location>
        <begin position="84"/>
        <end position="105"/>
    </location>
</feature>
<organism evidence="19 20">
    <name type="scientific">Plectosphaerella cucumerina</name>
    <dbReference type="NCBI Taxonomy" id="40658"/>
    <lineage>
        <taxon>Eukaryota</taxon>
        <taxon>Fungi</taxon>
        <taxon>Dikarya</taxon>
        <taxon>Ascomycota</taxon>
        <taxon>Pezizomycotina</taxon>
        <taxon>Sordariomycetes</taxon>
        <taxon>Hypocreomycetidae</taxon>
        <taxon>Glomerellales</taxon>
        <taxon>Plectosphaerellaceae</taxon>
        <taxon>Plectosphaerella</taxon>
    </lineage>
</organism>
<keyword evidence="9 15" id="KW-0506">mRNA capping</keyword>
<evidence type="ECO:0000256" key="10">
    <source>
        <dbReference type="ARBA" id="ARBA00023242"/>
    </source>
</evidence>
<keyword evidence="10 15" id="KW-0539">Nucleus</keyword>
<comment type="similarity">
    <text evidence="15">Belongs to the class I-like SAM-binding methyltransferase superfamily. mRNA cap 0 methyltransferase family.</text>
</comment>
<dbReference type="EMBL" id="JAGPXD010000002">
    <property type="protein sequence ID" value="KAH7367512.1"/>
    <property type="molecule type" value="Genomic_DNA"/>
</dbReference>
<feature type="site" description="mRNA cap binding" evidence="16">
    <location>
        <position position="479"/>
    </location>
</feature>
<comment type="caution">
    <text evidence="19">The sequence shown here is derived from an EMBL/GenBank/DDBJ whole genome shotgun (WGS) entry which is preliminary data.</text>
</comment>
<keyword evidence="7 15" id="KW-0949">S-adenosyl-L-methionine</keyword>
<keyword evidence="6 15" id="KW-0808">Transferase</keyword>
<evidence type="ECO:0000313" key="20">
    <source>
        <dbReference type="Proteomes" id="UP000813385"/>
    </source>
</evidence>
<evidence type="ECO:0000256" key="9">
    <source>
        <dbReference type="ARBA" id="ARBA00023042"/>
    </source>
</evidence>
<dbReference type="InterPro" id="IPR039753">
    <property type="entry name" value="RG7MT1"/>
</dbReference>
<keyword evidence="4 15" id="KW-0489">Methyltransferase</keyword>
<evidence type="ECO:0000313" key="19">
    <source>
        <dbReference type="EMBL" id="KAH7367512.1"/>
    </source>
</evidence>
<dbReference type="PROSITE" id="PS51562">
    <property type="entry name" value="RNA_CAP0_MT"/>
    <property type="match status" value="1"/>
</dbReference>
<dbReference type="EC" id="2.1.1.56" evidence="3 15"/>
<feature type="site" description="mRNA cap binding" evidence="16">
    <location>
        <position position="194"/>
    </location>
</feature>
<proteinExistence type="inferred from homology"/>
<dbReference type="GO" id="GO:0004482">
    <property type="term" value="F:mRNA 5'-cap (guanine-N7-)-methyltransferase activity"/>
    <property type="evidence" value="ECO:0007669"/>
    <property type="project" value="UniProtKB-EC"/>
</dbReference>
<dbReference type="PANTHER" id="PTHR12189">
    <property type="entry name" value="MRNA GUANINE-7- METHYLTRANSFERASE"/>
    <property type="match status" value="1"/>
</dbReference>
<evidence type="ECO:0000259" key="18">
    <source>
        <dbReference type="PROSITE" id="PS51562"/>
    </source>
</evidence>
<protein>
    <recommendedName>
        <fullName evidence="14 15">mRNA cap guanine-N(7) methyltransferase</fullName>
        <ecNumber evidence="3 15">2.1.1.56</ecNumber>
    </recommendedName>
    <alternativeName>
        <fullName evidence="11 15">mRNA (guanine-N(7))-methyltransferase</fullName>
    </alternativeName>
    <alternativeName>
        <fullName evidence="12 15">mRNA cap methyltransferase</fullName>
    </alternativeName>
</protein>
<feature type="region of interest" description="Disordered" evidence="17">
    <location>
        <begin position="342"/>
        <end position="367"/>
    </location>
</feature>
<dbReference type="GO" id="GO:0003723">
    <property type="term" value="F:RNA binding"/>
    <property type="evidence" value="ECO:0007669"/>
    <property type="project" value="UniProtKB-KW"/>
</dbReference>
<name>A0A8K0X560_9PEZI</name>
<evidence type="ECO:0000256" key="1">
    <source>
        <dbReference type="ARBA" id="ARBA00003378"/>
    </source>
</evidence>
<evidence type="ECO:0000256" key="14">
    <source>
        <dbReference type="ARBA" id="ARBA00049739"/>
    </source>
</evidence>
<evidence type="ECO:0000256" key="15">
    <source>
        <dbReference type="PIRNR" id="PIRNR028762"/>
    </source>
</evidence>
<evidence type="ECO:0000256" key="5">
    <source>
        <dbReference type="ARBA" id="ARBA00022664"/>
    </source>
</evidence>
<keyword evidence="20" id="KW-1185">Reference proteome</keyword>
<evidence type="ECO:0000256" key="16">
    <source>
        <dbReference type="PIRSR" id="PIRSR028762-2"/>
    </source>
</evidence>
<dbReference type="SUPFAM" id="SSF53335">
    <property type="entry name" value="S-adenosyl-L-methionine-dependent methyltransferases"/>
    <property type="match status" value="1"/>
</dbReference>
<evidence type="ECO:0000256" key="11">
    <source>
        <dbReference type="ARBA" id="ARBA00032772"/>
    </source>
</evidence>
<evidence type="ECO:0000256" key="17">
    <source>
        <dbReference type="SAM" id="MobiDB-lite"/>
    </source>
</evidence>
<feature type="compositionally biased region" description="Basic and acidic residues" evidence="17">
    <location>
        <begin position="342"/>
        <end position="352"/>
    </location>
</feature>
<evidence type="ECO:0000256" key="4">
    <source>
        <dbReference type="ARBA" id="ARBA00022603"/>
    </source>
</evidence>
<reference evidence="19" key="1">
    <citation type="journal article" date="2021" name="Nat. Commun.">
        <title>Genetic determinants of endophytism in the Arabidopsis root mycobiome.</title>
        <authorList>
            <person name="Mesny F."/>
            <person name="Miyauchi S."/>
            <person name="Thiergart T."/>
            <person name="Pickel B."/>
            <person name="Atanasova L."/>
            <person name="Karlsson M."/>
            <person name="Huettel B."/>
            <person name="Barry K.W."/>
            <person name="Haridas S."/>
            <person name="Chen C."/>
            <person name="Bauer D."/>
            <person name="Andreopoulos W."/>
            <person name="Pangilinan J."/>
            <person name="LaButti K."/>
            <person name="Riley R."/>
            <person name="Lipzen A."/>
            <person name="Clum A."/>
            <person name="Drula E."/>
            <person name="Henrissat B."/>
            <person name="Kohler A."/>
            <person name="Grigoriev I.V."/>
            <person name="Martin F.M."/>
            <person name="Hacquard S."/>
        </authorList>
    </citation>
    <scope>NUCLEOTIDE SEQUENCE</scope>
    <source>
        <strain evidence="19">MPI-CAGE-AT-0016</strain>
    </source>
</reference>
<dbReference type="InterPro" id="IPR016899">
    <property type="entry name" value="mRNA_G-N7_MeTrfase_euk"/>
</dbReference>
<evidence type="ECO:0000256" key="2">
    <source>
        <dbReference type="ARBA" id="ARBA00004123"/>
    </source>
</evidence>
<feature type="region of interest" description="Disordered" evidence="17">
    <location>
        <begin position="1"/>
        <end position="117"/>
    </location>
</feature>
<evidence type="ECO:0000256" key="7">
    <source>
        <dbReference type="ARBA" id="ARBA00022691"/>
    </source>
</evidence>
<accession>A0A8K0X560</accession>
<comment type="catalytic activity">
    <reaction evidence="13">
        <text>a 5'-end (5'-triphosphoguanosine)-ribonucleoside in mRNA + S-adenosyl-L-methionine = a 5'-end (N(7)-methyl 5'-triphosphoguanosine)-ribonucleoside in mRNA + S-adenosyl-L-homocysteine</text>
        <dbReference type="Rhea" id="RHEA:67008"/>
        <dbReference type="Rhea" id="RHEA-COMP:17166"/>
        <dbReference type="Rhea" id="RHEA-COMP:17167"/>
        <dbReference type="ChEBI" id="CHEBI:57856"/>
        <dbReference type="ChEBI" id="CHEBI:59789"/>
        <dbReference type="ChEBI" id="CHEBI:156461"/>
        <dbReference type="ChEBI" id="CHEBI:167617"/>
        <dbReference type="EC" id="2.1.1.56"/>
    </reaction>
</comment>
<feature type="site" description="mRNA cap binding" evidence="16">
    <location>
        <position position="188"/>
    </location>
</feature>
<dbReference type="GO" id="GO:0005634">
    <property type="term" value="C:nucleus"/>
    <property type="evidence" value="ECO:0007669"/>
    <property type="project" value="UniProtKB-SubCell"/>
</dbReference>
<keyword evidence="5 15" id="KW-0507">mRNA processing</keyword>
<feature type="binding site" evidence="16">
    <location>
        <begin position="152"/>
        <end position="153"/>
    </location>
    <ligand>
        <name>mRNA</name>
        <dbReference type="ChEBI" id="CHEBI:33699"/>
    </ligand>
</feature>
<evidence type="ECO:0000256" key="3">
    <source>
        <dbReference type="ARBA" id="ARBA00011926"/>
    </source>
</evidence>
<feature type="site" description="mRNA cap binding" evidence="16">
    <location>
        <position position="291"/>
    </location>
</feature>
<dbReference type="Pfam" id="PF03291">
    <property type="entry name" value="mRNA_G-N7_MeTrfase"/>
    <property type="match status" value="2"/>
</dbReference>
<dbReference type="Gene3D" id="3.40.50.150">
    <property type="entry name" value="Vaccinia Virus protein VP39"/>
    <property type="match status" value="1"/>
</dbReference>
<feature type="site" description="mRNA cap binding" evidence="16">
    <location>
        <position position="411"/>
    </location>
</feature>
<dbReference type="Proteomes" id="UP000813385">
    <property type="component" value="Unassembled WGS sequence"/>
</dbReference>
<evidence type="ECO:0000256" key="13">
    <source>
        <dbReference type="ARBA" id="ARBA00044712"/>
    </source>
</evidence>
<dbReference type="PIRSF" id="PIRSF028762">
    <property type="entry name" value="ABD1"/>
    <property type="match status" value="1"/>
</dbReference>
<dbReference type="OrthoDB" id="10248867at2759"/>
<evidence type="ECO:0000256" key="12">
    <source>
        <dbReference type="ARBA" id="ARBA00033387"/>
    </source>
</evidence>
<comment type="subcellular location">
    <subcellularLocation>
        <location evidence="2 15">Nucleus</location>
    </subcellularLocation>
</comment>
<feature type="compositionally biased region" description="Acidic residues" evidence="17">
    <location>
        <begin position="353"/>
        <end position="364"/>
    </location>
</feature>
<evidence type="ECO:0000256" key="8">
    <source>
        <dbReference type="ARBA" id="ARBA00022884"/>
    </source>
</evidence>
<dbReference type="AlphaFoldDB" id="A0A8K0X560"/>
<dbReference type="PANTHER" id="PTHR12189:SF2">
    <property type="entry name" value="MRNA CAP GUANINE-N7 METHYLTRANSFERASE"/>
    <property type="match status" value="1"/>
</dbReference>
<sequence>MASDDEHDGYNARSLDSAHKRRRSQSPQRHRSNNYRDSRDGDRSRQDDSQPQPYNAKELQPAKRRATSPSEQPRKQKRPGARARISESEREAARKRALEREREMQDAAAAADAAARQRSVNNVVTQHYNSVPERGRDWRRTDSNIKGLRSLNNWVKSCIIQKFSPDEDHVPGGREEHELLVLDIGCGKGGDLGKWQQAPQSVQLYVGLDPADVSIDQARERFRQMASRGGGRGGRGGYRRQPSRLFDAQFHVKDCYGESIEDIDVVRQVGFDPGPLNRRGFDIVTMMFCMHYAFETEQKARTMLRNVAGALKKGGRFIGCIPNSDVIGEHVRQFNAKQAAAKKEAKEAKEPEADAEDGEVEEGEAEKTAEWGNSIYRVRFPGPTPEDGIFRPAFGWKYSFFLDEAVEEVPEYVVPWEAFRALAEDYNLELQYHKSFTDVWESEKDDSMLGPLSERMGVRERGGGPILVSPEEQEAAGFYVAFCFYKV</sequence>
<feature type="compositionally biased region" description="Basic and acidic residues" evidence="17">
    <location>
        <begin position="34"/>
        <end position="48"/>
    </location>
</feature>
<feature type="domain" description="MRNA cap 0 methyltransferase" evidence="18">
    <location>
        <begin position="143"/>
        <end position="487"/>
    </location>
</feature>
<evidence type="ECO:0000256" key="6">
    <source>
        <dbReference type="ARBA" id="ARBA00022679"/>
    </source>
</evidence>
<gene>
    <name evidence="19" type="ORF">B0T11DRAFT_275427</name>
</gene>
<comment type="function">
    <text evidence="1">Responsible for methylating the 5'-cap structure of mRNAs.</text>
</comment>
<dbReference type="InterPro" id="IPR029063">
    <property type="entry name" value="SAM-dependent_MTases_sf"/>
</dbReference>
<dbReference type="InterPro" id="IPR004971">
    <property type="entry name" value="mRNA_G-N7_MeTrfase_dom"/>
</dbReference>